<evidence type="ECO:0000313" key="2">
    <source>
        <dbReference type="Proteomes" id="UP000198897"/>
    </source>
</evidence>
<proteinExistence type="predicted"/>
<dbReference type="EMBL" id="FOOG01000058">
    <property type="protein sequence ID" value="SFG57508.1"/>
    <property type="molecule type" value="Genomic_DNA"/>
</dbReference>
<dbReference type="Proteomes" id="UP000198897">
    <property type="component" value="Unassembled WGS sequence"/>
</dbReference>
<evidence type="ECO:0000313" key="1">
    <source>
        <dbReference type="EMBL" id="SFG57508.1"/>
    </source>
</evidence>
<protein>
    <submittedName>
        <fullName evidence="1">Uncharacterized protein</fullName>
    </submittedName>
</protein>
<gene>
    <name evidence="1" type="ORF">SAMN05216353_15810</name>
</gene>
<dbReference type="AlphaFoldDB" id="A0A1I2SY32"/>
<name>A0A1I2SY32_9BACI</name>
<sequence>MEMKFTQEQFQLLMEMAYITNRTVGTKKYDHLSNYKDLTQYILSYAKDFGLENLVTYDEESKQYVPTEDFEIQLNRKTRTPEEEVFLDQLASRLGSRDALEEADREDKLDKVIEQKIHYHSEYLKEFKTFKTDRLYVVTSEDVEMD</sequence>
<organism evidence="1 2">
    <name type="scientific">Halobacillus alkaliphilus</name>
    <dbReference type="NCBI Taxonomy" id="396056"/>
    <lineage>
        <taxon>Bacteria</taxon>
        <taxon>Bacillati</taxon>
        <taxon>Bacillota</taxon>
        <taxon>Bacilli</taxon>
        <taxon>Bacillales</taxon>
        <taxon>Bacillaceae</taxon>
        <taxon>Halobacillus</taxon>
    </lineage>
</organism>
<keyword evidence="2" id="KW-1185">Reference proteome</keyword>
<accession>A0A1I2SY32</accession>
<reference evidence="2" key="1">
    <citation type="submission" date="2016-10" db="EMBL/GenBank/DDBJ databases">
        <authorList>
            <person name="Varghese N."/>
            <person name="Submissions S."/>
        </authorList>
    </citation>
    <scope>NUCLEOTIDE SEQUENCE [LARGE SCALE GENOMIC DNA]</scope>
    <source>
        <strain evidence="2">FP5</strain>
    </source>
</reference>